<protein>
    <submittedName>
        <fullName evidence="8">PST family polysaccharide transporter</fullName>
    </submittedName>
</protein>
<comment type="subcellular location">
    <subcellularLocation>
        <location evidence="1">Cell membrane</location>
        <topology evidence="1">Multi-pass membrane protein</topology>
    </subcellularLocation>
</comment>
<evidence type="ECO:0000256" key="6">
    <source>
        <dbReference type="ARBA" id="ARBA00023136"/>
    </source>
</evidence>
<evidence type="ECO:0000256" key="3">
    <source>
        <dbReference type="ARBA" id="ARBA00022475"/>
    </source>
</evidence>
<accession>A0A2A9EFW2</accession>
<comment type="caution">
    <text evidence="8">The sequence shown here is derived from an EMBL/GenBank/DDBJ whole genome shotgun (WGS) entry which is preliminary data.</text>
</comment>
<comment type="similarity">
    <text evidence="2">Belongs to the polysaccharide synthase family.</text>
</comment>
<gene>
    <name evidence="8" type="ORF">ATL41_2272</name>
</gene>
<reference evidence="8 9" key="1">
    <citation type="submission" date="2017-10" db="EMBL/GenBank/DDBJ databases">
        <title>Sequencing the genomes of 1000 actinobacteria strains.</title>
        <authorList>
            <person name="Klenk H.-P."/>
        </authorList>
    </citation>
    <scope>NUCLEOTIDE SEQUENCE [LARGE SCALE GENOMIC DNA]</scope>
    <source>
        <strain evidence="8 9">DSM 21574</strain>
    </source>
</reference>
<evidence type="ECO:0000256" key="1">
    <source>
        <dbReference type="ARBA" id="ARBA00004651"/>
    </source>
</evidence>
<feature type="transmembrane region" description="Helical" evidence="7">
    <location>
        <begin position="354"/>
        <end position="372"/>
    </location>
</feature>
<feature type="transmembrane region" description="Helical" evidence="7">
    <location>
        <begin position="178"/>
        <end position="196"/>
    </location>
</feature>
<dbReference type="AlphaFoldDB" id="A0A2A9EFW2"/>
<dbReference type="OrthoDB" id="9770347at2"/>
<keyword evidence="4 7" id="KW-0812">Transmembrane</keyword>
<dbReference type="InterPro" id="IPR050833">
    <property type="entry name" value="Poly_Biosynth_Transport"/>
</dbReference>
<dbReference type="PANTHER" id="PTHR30250">
    <property type="entry name" value="PST FAMILY PREDICTED COLANIC ACID TRANSPORTER"/>
    <property type="match status" value="1"/>
</dbReference>
<evidence type="ECO:0000313" key="9">
    <source>
        <dbReference type="Proteomes" id="UP000221394"/>
    </source>
</evidence>
<feature type="transmembrane region" description="Helical" evidence="7">
    <location>
        <begin position="284"/>
        <end position="305"/>
    </location>
</feature>
<feature type="transmembrane region" description="Helical" evidence="7">
    <location>
        <begin position="82"/>
        <end position="105"/>
    </location>
</feature>
<dbReference type="PANTHER" id="PTHR30250:SF10">
    <property type="entry name" value="LIPOPOLYSACCHARIDE BIOSYNTHESIS PROTEIN WZXC"/>
    <property type="match status" value="1"/>
</dbReference>
<name>A0A2A9EFW2_9MICO</name>
<dbReference type="Proteomes" id="UP000221394">
    <property type="component" value="Unassembled WGS sequence"/>
</dbReference>
<evidence type="ECO:0000313" key="8">
    <source>
        <dbReference type="EMBL" id="PFG37506.1"/>
    </source>
</evidence>
<dbReference type="EMBL" id="PDJH01000001">
    <property type="protein sequence ID" value="PFG37506.1"/>
    <property type="molecule type" value="Genomic_DNA"/>
</dbReference>
<feature type="transmembrane region" description="Helical" evidence="7">
    <location>
        <begin position="411"/>
        <end position="432"/>
    </location>
</feature>
<feature type="transmembrane region" description="Helical" evidence="7">
    <location>
        <begin position="142"/>
        <end position="172"/>
    </location>
</feature>
<keyword evidence="5 7" id="KW-1133">Transmembrane helix</keyword>
<dbReference type="CDD" id="cd13127">
    <property type="entry name" value="MATE_tuaB_like"/>
    <property type="match status" value="1"/>
</dbReference>
<feature type="transmembrane region" description="Helical" evidence="7">
    <location>
        <begin position="325"/>
        <end position="347"/>
    </location>
</feature>
<dbReference type="Pfam" id="PF13440">
    <property type="entry name" value="Polysacc_synt_3"/>
    <property type="match status" value="1"/>
</dbReference>
<proteinExistence type="inferred from homology"/>
<sequence length="484" mass="51133">MDELGRSAARGAGITFAAQIARVGMQMASVVLLARLLSPTEYGVMTMVLVFVGVGEIFRDLGLSTAAMRAPTITHAQRSNLFWVNTAIGAGLGLLMVAAAPLVGMVFDEPAVVPVARAVGVVFLLNGMASQLRADLVRTMRFGALAVVDVVSQAAAIAVAVVLALAGAGVWALVGQQVLQSLVLLVMLAVKCRWVPDRPRRGVPMREFWHFGWNLAASQVAVYIGNNVDNFVIGSQLGTAQLGTYDRAFKLVMTPVAQVRAPTTTIALPVLSRLQDDPPRFARFLARGQIALAYPVMIGAALLVGTADPATQILLGSGWVGVEPLVRLLATTAVMQTLAYVGYWVYLSHGLSDLLLRFTVVTIAVKVVFVVVASRWGLVGVAVGYTLAHTVEWPLSILWLSRRAPIPTRTLMLGAVRVLLVGGSIAGAAHLVSGRVAGEWPATLAGVAAGLAALGLLALVVPRVRTDVVDVAAIVRTALARRRR</sequence>
<evidence type="ECO:0000256" key="4">
    <source>
        <dbReference type="ARBA" id="ARBA00022692"/>
    </source>
</evidence>
<feature type="transmembrane region" description="Helical" evidence="7">
    <location>
        <begin position="378"/>
        <end position="399"/>
    </location>
</feature>
<feature type="transmembrane region" description="Helical" evidence="7">
    <location>
        <begin position="444"/>
        <end position="461"/>
    </location>
</feature>
<keyword evidence="9" id="KW-1185">Reference proteome</keyword>
<evidence type="ECO:0000256" key="5">
    <source>
        <dbReference type="ARBA" id="ARBA00022989"/>
    </source>
</evidence>
<feature type="transmembrane region" description="Helical" evidence="7">
    <location>
        <begin position="111"/>
        <end position="130"/>
    </location>
</feature>
<organism evidence="8 9">
    <name type="scientific">Flavimobilis soli</name>
    <dbReference type="NCBI Taxonomy" id="442709"/>
    <lineage>
        <taxon>Bacteria</taxon>
        <taxon>Bacillati</taxon>
        <taxon>Actinomycetota</taxon>
        <taxon>Actinomycetes</taxon>
        <taxon>Micrococcales</taxon>
        <taxon>Jonesiaceae</taxon>
        <taxon>Flavimobilis</taxon>
    </lineage>
</organism>
<evidence type="ECO:0000256" key="7">
    <source>
        <dbReference type="SAM" id="Phobius"/>
    </source>
</evidence>
<keyword evidence="3" id="KW-1003">Cell membrane</keyword>
<dbReference type="RefSeq" id="WP_098458546.1">
    <property type="nucleotide sequence ID" value="NZ_PDJH01000001.1"/>
</dbReference>
<dbReference type="GO" id="GO:0005886">
    <property type="term" value="C:plasma membrane"/>
    <property type="evidence" value="ECO:0007669"/>
    <property type="project" value="UniProtKB-SubCell"/>
</dbReference>
<keyword evidence="6 7" id="KW-0472">Membrane</keyword>
<evidence type="ECO:0000256" key="2">
    <source>
        <dbReference type="ARBA" id="ARBA00007430"/>
    </source>
</evidence>